<name>A0ABX6P597_9BURK</name>
<organism evidence="2 3">
    <name type="scientific">Ramlibacter terrae</name>
    <dbReference type="NCBI Taxonomy" id="2732511"/>
    <lineage>
        <taxon>Bacteria</taxon>
        <taxon>Pseudomonadati</taxon>
        <taxon>Pseudomonadota</taxon>
        <taxon>Betaproteobacteria</taxon>
        <taxon>Burkholderiales</taxon>
        <taxon>Comamonadaceae</taxon>
        <taxon>Ramlibacter</taxon>
    </lineage>
</organism>
<evidence type="ECO:0008006" key="4">
    <source>
        <dbReference type="Google" id="ProtNLM"/>
    </source>
</evidence>
<protein>
    <recommendedName>
        <fullName evidence="4">DUF4258 domain-containing protein</fullName>
    </recommendedName>
</protein>
<gene>
    <name evidence="2" type="ORF">HK414_12245</name>
</gene>
<sequence length="153" mass="16795">MGWLNKMFGKTQGGGAPAGGPLTTQFHESESTGEDEEVAARNGPRRELVQVVLRDTMRQHGIPSDWIECRILTAVNRAGRPGIHVNFIVKQAHDRLLAYVFAFGKASSANSPAWSRVRATGWSARAGSSTATRRPTPCPTRRAGRGPMRRRRC</sequence>
<feature type="region of interest" description="Disordered" evidence="1">
    <location>
        <begin position="125"/>
        <end position="153"/>
    </location>
</feature>
<feature type="region of interest" description="Disordered" evidence="1">
    <location>
        <begin position="10"/>
        <end position="42"/>
    </location>
</feature>
<feature type="compositionally biased region" description="Basic residues" evidence="1">
    <location>
        <begin position="142"/>
        <end position="153"/>
    </location>
</feature>
<reference evidence="2 3" key="1">
    <citation type="submission" date="2020-05" db="EMBL/GenBank/DDBJ databases">
        <title>Ramlibacter rhizophilus sp. nov., isolated from rhizosphere soil of national flower Mugunghwa from South Korea.</title>
        <authorList>
            <person name="Zheng-Fei Y."/>
            <person name="Huan T."/>
        </authorList>
    </citation>
    <scope>NUCLEOTIDE SEQUENCE [LARGE SCALE GENOMIC DNA]</scope>
    <source>
        <strain evidence="2 3">H242</strain>
    </source>
</reference>
<feature type="compositionally biased region" description="Low complexity" evidence="1">
    <location>
        <begin position="130"/>
        <end position="141"/>
    </location>
</feature>
<evidence type="ECO:0000256" key="1">
    <source>
        <dbReference type="SAM" id="MobiDB-lite"/>
    </source>
</evidence>
<dbReference type="Proteomes" id="UP000500826">
    <property type="component" value="Chromosome"/>
</dbReference>
<accession>A0ABX6P597</accession>
<dbReference type="EMBL" id="CP053418">
    <property type="protein sequence ID" value="QJW84306.1"/>
    <property type="molecule type" value="Genomic_DNA"/>
</dbReference>
<proteinExistence type="predicted"/>
<evidence type="ECO:0000313" key="3">
    <source>
        <dbReference type="Proteomes" id="UP000500826"/>
    </source>
</evidence>
<keyword evidence="3" id="KW-1185">Reference proteome</keyword>
<evidence type="ECO:0000313" key="2">
    <source>
        <dbReference type="EMBL" id="QJW84306.1"/>
    </source>
</evidence>